<gene>
    <name evidence="1" type="ORF">HINF_LOCUS15216</name>
</gene>
<evidence type="ECO:0000313" key="2">
    <source>
        <dbReference type="Proteomes" id="UP001642409"/>
    </source>
</evidence>
<accession>A0ABP1HLW2</accession>
<name>A0ABP1HLW2_9EUKA</name>
<organism evidence="1 2">
    <name type="scientific">Hexamita inflata</name>
    <dbReference type="NCBI Taxonomy" id="28002"/>
    <lineage>
        <taxon>Eukaryota</taxon>
        <taxon>Metamonada</taxon>
        <taxon>Diplomonadida</taxon>
        <taxon>Hexamitidae</taxon>
        <taxon>Hexamitinae</taxon>
        <taxon>Hexamita</taxon>
    </lineage>
</organism>
<protein>
    <submittedName>
        <fullName evidence="1">Hypothetical_protein</fullName>
    </submittedName>
</protein>
<dbReference type="EMBL" id="CAXDID020000036">
    <property type="protein sequence ID" value="CAL5997375.1"/>
    <property type="molecule type" value="Genomic_DNA"/>
</dbReference>
<evidence type="ECO:0000313" key="1">
    <source>
        <dbReference type="EMBL" id="CAL5997375.1"/>
    </source>
</evidence>
<dbReference type="Proteomes" id="UP001642409">
    <property type="component" value="Unassembled WGS sequence"/>
</dbReference>
<sequence>MQRLLRLYSSQGYIHMDSPIFSDFSFISSQPLVYFRMTLNYYEEDTFQLRANLSQLVSSSVSFLSGANFANAESNMSIRSSDYSLDIMVRADQFTRFSLILEIELLLDDVLKWNYKMALHQRTKEQKQGFQLQI</sequence>
<proteinExistence type="predicted"/>
<reference evidence="1 2" key="1">
    <citation type="submission" date="2024-07" db="EMBL/GenBank/DDBJ databases">
        <authorList>
            <person name="Akdeniz Z."/>
        </authorList>
    </citation>
    <scope>NUCLEOTIDE SEQUENCE [LARGE SCALE GENOMIC DNA]</scope>
</reference>
<comment type="caution">
    <text evidence="1">The sequence shown here is derived from an EMBL/GenBank/DDBJ whole genome shotgun (WGS) entry which is preliminary data.</text>
</comment>
<keyword evidence="2" id="KW-1185">Reference proteome</keyword>